<feature type="region of interest" description="Disordered" evidence="1">
    <location>
        <begin position="129"/>
        <end position="149"/>
    </location>
</feature>
<feature type="compositionally biased region" description="Basic residues" evidence="1">
    <location>
        <begin position="129"/>
        <end position="141"/>
    </location>
</feature>
<feature type="signal peptide" evidence="2">
    <location>
        <begin position="1"/>
        <end position="17"/>
    </location>
</feature>
<dbReference type="AlphaFoldDB" id="L7J9J7"/>
<accession>L7J9J7</accession>
<evidence type="ECO:0000256" key="2">
    <source>
        <dbReference type="SAM" id="SignalP"/>
    </source>
</evidence>
<name>L7J9J7_PYRO1</name>
<keyword evidence="2" id="KW-0732">Signal</keyword>
<evidence type="ECO:0000313" key="3">
    <source>
        <dbReference type="EMBL" id="ELQ64215.1"/>
    </source>
</evidence>
<sequence>MQLFLVLLPLLTTPVLGAIGSLCKANKVTGTCQTTKWCKGRNGQQPVTGACPNDPADVKCCLFPDCEDGLWGAAGVEVSLAAAVPVAVPVAEVVITPAGRGEVFNPVAVTAGGRIVILATPIHVQALAWRKKKQRRKSKEKKSKEEKRK</sequence>
<feature type="chain" id="PRO_5003978285" evidence="2">
    <location>
        <begin position="18"/>
        <end position="149"/>
    </location>
</feature>
<protein>
    <submittedName>
        <fullName evidence="3">Uncharacterized protein</fullName>
    </submittedName>
</protein>
<organism>
    <name type="scientific">Pyricularia oryzae (strain P131)</name>
    <name type="common">Rice blast fungus</name>
    <name type="synonym">Magnaporthe oryzae</name>
    <dbReference type="NCBI Taxonomy" id="1143193"/>
    <lineage>
        <taxon>Eukaryota</taxon>
        <taxon>Fungi</taxon>
        <taxon>Dikarya</taxon>
        <taxon>Ascomycota</taxon>
        <taxon>Pezizomycotina</taxon>
        <taxon>Sordariomycetes</taxon>
        <taxon>Sordariomycetidae</taxon>
        <taxon>Magnaporthales</taxon>
        <taxon>Pyriculariaceae</taxon>
        <taxon>Pyricularia</taxon>
    </lineage>
</organism>
<evidence type="ECO:0000256" key="1">
    <source>
        <dbReference type="SAM" id="MobiDB-lite"/>
    </source>
</evidence>
<gene>
    <name evidence="3" type="ORF">OOW_P131scaffold00725g3</name>
</gene>
<reference evidence="3" key="1">
    <citation type="journal article" date="2012" name="PLoS Genet.">
        <title>Comparative analysis of the genomes of two field isolates of the rice blast fungus Magnaporthe oryzae.</title>
        <authorList>
            <person name="Xue M."/>
            <person name="Yang J."/>
            <person name="Li Z."/>
            <person name="Hu S."/>
            <person name="Yao N."/>
            <person name="Dean R.A."/>
            <person name="Zhao W."/>
            <person name="Shen M."/>
            <person name="Zhang H."/>
            <person name="Li C."/>
            <person name="Liu L."/>
            <person name="Cao L."/>
            <person name="Xu X."/>
            <person name="Xing Y."/>
            <person name="Hsiang T."/>
            <person name="Zhang Z."/>
            <person name="Xu J.R."/>
            <person name="Peng Y.L."/>
        </authorList>
    </citation>
    <scope>NUCLEOTIDE SEQUENCE [LARGE SCALE GENOMIC DNA]</scope>
    <source>
        <strain evidence="3">P131</strain>
    </source>
</reference>
<dbReference type="EMBL" id="JH794601">
    <property type="protein sequence ID" value="ELQ64215.1"/>
    <property type="molecule type" value="Genomic_DNA"/>
</dbReference>
<proteinExistence type="predicted"/>